<dbReference type="Pfam" id="PF01713">
    <property type="entry name" value="Smr"/>
    <property type="match status" value="1"/>
</dbReference>
<protein>
    <recommendedName>
        <fullName evidence="1">Smr domain-containing protein</fullName>
    </recommendedName>
</protein>
<proteinExistence type="predicted"/>
<dbReference type="PROSITE" id="PS50828">
    <property type="entry name" value="SMR"/>
    <property type="match status" value="1"/>
</dbReference>
<organism evidence="2 3">
    <name type="scientific">Mycoplasmopsis fermentans (strain ATCC 19989 / NBRC 14854 / NCTC 10117 / PG18)</name>
    <name type="common">Mycoplasma fermentans</name>
    <dbReference type="NCBI Taxonomy" id="496833"/>
    <lineage>
        <taxon>Bacteria</taxon>
        <taxon>Bacillati</taxon>
        <taxon>Mycoplasmatota</taxon>
        <taxon>Mycoplasmoidales</taxon>
        <taxon>Metamycoplasmataceae</taxon>
        <taxon>Mycoplasmopsis</taxon>
    </lineage>
</organism>
<dbReference type="KEGG" id="mfp:MBIO_0313"/>
<evidence type="ECO:0000313" key="3">
    <source>
        <dbReference type="Proteomes" id="UP000006810"/>
    </source>
</evidence>
<dbReference type="PATRIC" id="fig|496833.3.peg.739"/>
<dbReference type="InterPro" id="IPR002625">
    <property type="entry name" value="Smr_dom"/>
</dbReference>
<sequence>MNHVKYVARKLNKRYYLKEWLIIVQIARKKIMSRKNKRNYKKIINYDKAESNVIDLHGLNIYEAVAEIQFAIANAKDNSEFSNNYILAIIGKGTETIKAYIEEFLRDSNYEYMFNEDYTTIKIYIA</sequence>
<dbReference type="AlphaFoldDB" id="C4XEK6"/>
<reference evidence="2 3" key="1">
    <citation type="journal article" date="2009" name="Curr. Microbiol.">
        <title>Molecular cloning and expression of a novel cholinephosphotransferase involved in glycoglycerophospholipid biosynthesis of Mycoplasma fermentans.</title>
        <authorList>
            <person name="Ishida N."/>
            <person name="Irikura D."/>
            <person name="Matsuda K."/>
            <person name="Sato S."/>
            <person name="Asano K."/>
        </authorList>
    </citation>
    <scope>NUCLEOTIDE SEQUENCE [LARGE SCALE GENOMIC DNA]</scope>
    <source>
        <strain evidence="3">ATCC 19989 / NBRC 14854 / NCTC 10117 / PG18</strain>
    </source>
</reference>
<evidence type="ECO:0000259" key="1">
    <source>
        <dbReference type="PROSITE" id="PS50828"/>
    </source>
</evidence>
<feature type="domain" description="Smr" evidence="1">
    <location>
        <begin position="54"/>
        <end position="126"/>
    </location>
</feature>
<keyword evidence="3" id="KW-1185">Reference proteome</keyword>
<dbReference type="InterPro" id="IPR036063">
    <property type="entry name" value="Smr_dom_sf"/>
</dbReference>
<dbReference type="EMBL" id="AP009608">
    <property type="protein sequence ID" value="BAH69578.1"/>
    <property type="molecule type" value="Genomic_DNA"/>
</dbReference>
<dbReference type="SUPFAM" id="SSF160443">
    <property type="entry name" value="SMR domain-like"/>
    <property type="match status" value="1"/>
</dbReference>
<evidence type="ECO:0000313" key="2">
    <source>
        <dbReference type="EMBL" id="BAH69578.1"/>
    </source>
</evidence>
<dbReference type="Gene3D" id="3.30.1370.110">
    <property type="match status" value="1"/>
</dbReference>
<dbReference type="HOGENOM" id="CLU_161976_0_0_14"/>
<accession>C4XEK6</accession>
<name>C4XEK6_MYCFP</name>
<gene>
    <name evidence="2" type="ordered locus">MBIO_0313</name>
</gene>
<dbReference type="Proteomes" id="UP000006810">
    <property type="component" value="Chromosome"/>
</dbReference>